<reference evidence="1 2" key="2">
    <citation type="journal article" date="2012" name="Nature">
        <title>Insights into hominid evolution from the gorilla genome sequence.</title>
        <authorList>
            <person name="Scally A."/>
            <person name="Dutheil J.Y."/>
            <person name="Hillier L.W."/>
            <person name="Jordan G.E."/>
            <person name="Goodhead I."/>
            <person name="Herrero J."/>
            <person name="Hobolth A."/>
            <person name="Lappalainen T."/>
            <person name="Mailund T."/>
            <person name="Marques-Bonet T."/>
            <person name="McCarthy S."/>
            <person name="Montgomery S.H."/>
            <person name="Schwalie P.C."/>
            <person name="Tang Y.A."/>
            <person name="Ward M.C."/>
            <person name="Xue Y."/>
            <person name="Yngvadottir B."/>
            <person name="Alkan C."/>
            <person name="Andersen L.N."/>
            <person name="Ayub Q."/>
            <person name="Ball E.V."/>
            <person name="Beal K."/>
            <person name="Bradley B.J."/>
            <person name="Chen Y."/>
            <person name="Clee C.M."/>
            <person name="Fitzgerald S."/>
            <person name="Graves T.A."/>
            <person name="Gu Y."/>
            <person name="Heath P."/>
            <person name="Heger A."/>
            <person name="Karakoc E."/>
            <person name="Kolb-Kokocinski A."/>
            <person name="Laird G.K."/>
            <person name="Lunter G."/>
            <person name="Meader S."/>
            <person name="Mort M."/>
            <person name="Mullikin J.C."/>
            <person name="Munch K."/>
            <person name="O'Connor T.D."/>
            <person name="Phillips A.D."/>
            <person name="Prado-Martinez J."/>
            <person name="Rogers A.S."/>
            <person name="Sajjadian S."/>
            <person name="Schmidt D."/>
            <person name="Shaw K."/>
            <person name="Simpson J.T."/>
            <person name="Stenson P.D."/>
            <person name="Turner D.J."/>
            <person name="Vigilant L."/>
            <person name="Vilella A.J."/>
            <person name="Whitener W."/>
            <person name="Zhu B."/>
            <person name="Cooper D.N."/>
            <person name="de Jong P."/>
            <person name="Dermitzakis E.T."/>
            <person name="Eichler E.E."/>
            <person name="Flicek P."/>
            <person name="Goldman N."/>
            <person name="Mundy N.I."/>
            <person name="Ning Z."/>
            <person name="Odom D.T."/>
            <person name="Ponting C.P."/>
            <person name="Quail M.A."/>
            <person name="Ryder O.A."/>
            <person name="Searle S.M."/>
            <person name="Warren W.C."/>
            <person name="Wilson R.K."/>
            <person name="Schierup M.H."/>
            <person name="Rogers J."/>
            <person name="Tyler-Smith C."/>
            <person name="Durbin R."/>
        </authorList>
    </citation>
    <scope>NUCLEOTIDE SEQUENCE [LARGE SCALE GENOMIC DNA]</scope>
</reference>
<dbReference type="OMA" id="HKLDMSL"/>
<reference evidence="1" key="4">
    <citation type="submission" date="2025-09" db="UniProtKB">
        <authorList>
            <consortium name="Ensembl"/>
        </authorList>
    </citation>
    <scope>IDENTIFICATION</scope>
</reference>
<evidence type="ECO:0000313" key="1">
    <source>
        <dbReference type="Ensembl" id="ENSGGOP00000044108.1"/>
    </source>
</evidence>
<reference evidence="1" key="3">
    <citation type="submission" date="2025-08" db="UniProtKB">
        <authorList>
            <consortium name="Ensembl"/>
        </authorList>
    </citation>
    <scope>IDENTIFICATION</scope>
</reference>
<proteinExistence type="predicted"/>
<dbReference type="AlphaFoldDB" id="A0A2I2ZA20"/>
<dbReference type="Bgee" id="ENSGGOG00000042378">
    <property type="expression patterns" value="Expressed in prefrontal cortex"/>
</dbReference>
<dbReference type="Proteomes" id="UP000001519">
    <property type="component" value="Chromosome 6"/>
</dbReference>
<dbReference type="Ensembl" id="ENSGGOT00000056955.1">
    <property type="protein sequence ID" value="ENSGGOP00000044108.1"/>
    <property type="gene ID" value="ENSGGOG00000042378.1"/>
</dbReference>
<reference evidence="2" key="1">
    <citation type="submission" date="2011-05" db="EMBL/GenBank/DDBJ databases">
        <title>Insights into the evolution of the great apes provided by the gorilla genome.</title>
        <authorList>
            <person name="Scally A."/>
        </authorList>
    </citation>
    <scope>NUCLEOTIDE SEQUENCE [LARGE SCALE GENOMIC DNA]</scope>
</reference>
<dbReference type="EMBL" id="CABD030048017">
    <property type="status" value="NOT_ANNOTATED_CDS"/>
    <property type="molecule type" value="Genomic_DNA"/>
</dbReference>
<keyword evidence="2" id="KW-1185">Reference proteome</keyword>
<dbReference type="GeneTree" id="ENSGT00910000146884"/>
<accession>A0A2I2ZA20</accession>
<sequence length="71" mass="7529">MEGNASELNFGTPSKISGKPRIDLRMHKLGMSLTEKAPGFQRVHCPPLRSCSAKGLPSALLSGSESGASFR</sequence>
<organism evidence="1 2">
    <name type="scientific">Gorilla gorilla gorilla</name>
    <name type="common">Western lowland gorilla</name>
    <dbReference type="NCBI Taxonomy" id="9595"/>
    <lineage>
        <taxon>Eukaryota</taxon>
        <taxon>Metazoa</taxon>
        <taxon>Chordata</taxon>
        <taxon>Craniata</taxon>
        <taxon>Vertebrata</taxon>
        <taxon>Euteleostomi</taxon>
        <taxon>Mammalia</taxon>
        <taxon>Eutheria</taxon>
        <taxon>Euarchontoglires</taxon>
        <taxon>Primates</taxon>
        <taxon>Haplorrhini</taxon>
        <taxon>Catarrhini</taxon>
        <taxon>Hominidae</taxon>
        <taxon>Gorilla</taxon>
    </lineage>
</organism>
<evidence type="ECO:0000313" key="2">
    <source>
        <dbReference type="Proteomes" id="UP000001519"/>
    </source>
</evidence>
<protein>
    <submittedName>
        <fullName evidence="1">Uncharacterized protein</fullName>
    </submittedName>
</protein>
<dbReference type="InParanoid" id="A0A2I2ZA20"/>
<name>A0A2I2ZA20_GORGO</name>